<keyword evidence="3" id="KW-1185">Reference proteome</keyword>
<dbReference type="EMBL" id="JACGCI010000002">
    <property type="protein sequence ID" value="KAF6765669.1"/>
    <property type="molecule type" value="Genomic_DNA"/>
</dbReference>
<evidence type="ECO:0000313" key="2">
    <source>
        <dbReference type="EMBL" id="KAF6765669.1"/>
    </source>
</evidence>
<feature type="region of interest" description="Disordered" evidence="1">
    <location>
        <begin position="1"/>
        <end position="46"/>
    </location>
</feature>
<feature type="compositionally biased region" description="Low complexity" evidence="1">
    <location>
        <begin position="26"/>
        <end position="46"/>
    </location>
</feature>
<protein>
    <recommendedName>
        <fullName evidence="4">F-box domain-containing protein</fullName>
    </recommendedName>
</protein>
<organism evidence="2 3">
    <name type="scientific">Ephemerocybe angulata</name>
    <dbReference type="NCBI Taxonomy" id="980116"/>
    <lineage>
        <taxon>Eukaryota</taxon>
        <taxon>Fungi</taxon>
        <taxon>Dikarya</taxon>
        <taxon>Basidiomycota</taxon>
        <taxon>Agaricomycotina</taxon>
        <taxon>Agaricomycetes</taxon>
        <taxon>Agaricomycetidae</taxon>
        <taxon>Agaricales</taxon>
        <taxon>Agaricineae</taxon>
        <taxon>Psathyrellaceae</taxon>
        <taxon>Ephemerocybe</taxon>
    </lineage>
</organism>
<reference evidence="2 3" key="1">
    <citation type="submission" date="2020-07" db="EMBL/GenBank/DDBJ databases">
        <title>Comparative genomics of pyrophilous fungi reveals a link between fire events and developmental genes.</title>
        <authorList>
            <consortium name="DOE Joint Genome Institute"/>
            <person name="Steindorff A.S."/>
            <person name="Carver A."/>
            <person name="Calhoun S."/>
            <person name="Stillman K."/>
            <person name="Liu H."/>
            <person name="Lipzen A."/>
            <person name="Pangilinan J."/>
            <person name="Labutti K."/>
            <person name="Bruns T.D."/>
            <person name="Grigoriev I.V."/>
        </authorList>
    </citation>
    <scope>NUCLEOTIDE SEQUENCE [LARGE SCALE GENOMIC DNA]</scope>
    <source>
        <strain evidence="2 3">CBS 144469</strain>
    </source>
</reference>
<evidence type="ECO:0000256" key="1">
    <source>
        <dbReference type="SAM" id="MobiDB-lite"/>
    </source>
</evidence>
<accession>A0A8H6IIS8</accession>
<evidence type="ECO:0008006" key="4">
    <source>
        <dbReference type="Google" id="ProtNLM"/>
    </source>
</evidence>
<proteinExistence type="predicted"/>
<evidence type="ECO:0000313" key="3">
    <source>
        <dbReference type="Proteomes" id="UP000521943"/>
    </source>
</evidence>
<dbReference type="Proteomes" id="UP000521943">
    <property type="component" value="Unassembled WGS sequence"/>
</dbReference>
<gene>
    <name evidence="2" type="ORF">DFP72DRAFT_1108580</name>
</gene>
<name>A0A8H6IIS8_9AGAR</name>
<sequence length="650" mass="72727">MGKRKAASQEDFVARKKVTQDDSAVTTPTETAQQQATLAPTIAPPTMTETLITVPHTMQPEDETIAPTQVQAARGSVIDSPGVSKATAFGDQGNEETIAQSSSSEPVAAAAAAASGKKTPLNPDILKQIFYEIIERGPPDSTPGDFGTPWQFTGFKNTVIDCAARATLRGVCKLWADLIDDEINLWRHIHIDGKRIPSPPKMRIKGWGREPENYAEPCEDDWNDLEVVNIVGEIPRAALSVERSQESPIDLVLVDPSYDPEPNLAEFGRPLLARPALLEFIDAAMVKPMIGSLSISTKDVQFVKDLFNPGVHSYERSICVDEMEELTDAKKISLACDGEETDHFDLSTLPPADTFNGVRTRTQRQIEGAKEIEHAKLRKKFKVWPALHTLRICIKDDTWIYDRKRCALPAERAPALQHLELEIHKHELRKKHPLWLWTFPYPQLTHLTLATKETSAILLGIVARCTLLESVTITLCHQNPEVKPTLTVKHVVFALMKKLFVQMDMASTGDPKVGRLFLDHISTPRLQSLGVITRNVDRAYPIVHLLTRSQCQLRELRLDFSTTALIGRRDRAPETDRFNLRELLYLVSPTLHTLAIQCGPMDDSWLEEFSAPHLQKFTVLCFGIKKSPYEIEEDASAAHEAALYVLRWAE</sequence>
<comment type="caution">
    <text evidence="2">The sequence shown here is derived from an EMBL/GenBank/DDBJ whole genome shotgun (WGS) entry which is preliminary data.</text>
</comment>
<dbReference type="AlphaFoldDB" id="A0A8H6IIS8"/>